<name>A0ABP7ZD42_9MICO</name>
<dbReference type="PANTHER" id="PTHR11537:SF254">
    <property type="entry name" value="POTASSIUM VOLTAGE-GATED CHANNEL PROTEIN SHAB"/>
    <property type="match status" value="1"/>
</dbReference>
<protein>
    <submittedName>
        <fullName evidence="10">Potassium channel family protein</fullName>
    </submittedName>
</protein>
<organism evidence="10 11">
    <name type="scientific">Gryllotalpicola daejeonensis</name>
    <dbReference type="NCBI Taxonomy" id="993087"/>
    <lineage>
        <taxon>Bacteria</taxon>
        <taxon>Bacillati</taxon>
        <taxon>Actinomycetota</taxon>
        <taxon>Actinomycetes</taxon>
        <taxon>Micrococcales</taxon>
        <taxon>Microbacteriaceae</taxon>
        <taxon>Gryllotalpicola</taxon>
    </lineage>
</organism>
<reference evidence="10" key="2">
    <citation type="submission" date="2023-12" db="EMBL/GenBank/DDBJ databases">
        <authorList>
            <person name="Sun Q."/>
            <person name="Inoue M."/>
        </authorList>
    </citation>
    <scope>NUCLEOTIDE SEQUENCE</scope>
    <source>
        <strain evidence="10">JCM 17590</strain>
    </source>
</reference>
<feature type="transmembrane region" description="Helical" evidence="8">
    <location>
        <begin position="116"/>
        <end position="136"/>
    </location>
</feature>
<dbReference type="InterPro" id="IPR027359">
    <property type="entry name" value="Volt_channel_dom_sf"/>
</dbReference>
<feature type="transmembrane region" description="Helical" evidence="8">
    <location>
        <begin position="20"/>
        <end position="39"/>
    </location>
</feature>
<sequence length="257" mass="28595">MAERRARRITQQEWRRWTDWPLAGLAILFLIAYSWEVIGELHGVARRISEIVEWISWTAFAVDYVVSLALAHPRWRWFYTHLVDLAIVALPILRPLRLLRVAAAFTVLQRRVGTALRGRIVIFSIGAAALLIYVAALAELEAEYGHGGAVQTIGDALWWAIVTITTVGYGDSVPVTVVGKLVAVCLMFGGIALIGVVSATLASWIVERVTQEEEAEEEAITALQFDELREEIRSLRLELQKRSDASADAPAREPPDA</sequence>
<feature type="domain" description="Potassium channel" evidence="9">
    <location>
        <begin position="131"/>
        <end position="206"/>
    </location>
</feature>
<feature type="transmembrane region" description="Helical" evidence="8">
    <location>
        <begin position="181"/>
        <end position="206"/>
    </location>
</feature>
<dbReference type="Gene3D" id="1.10.287.70">
    <property type="match status" value="1"/>
</dbReference>
<proteinExistence type="predicted"/>
<dbReference type="Gene3D" id="1.20.5.110">
    <property type="match status" value="1"/>
</dbReference>
<dbReference type="PRINTS" id="PR00169">
    <property type="entry name" value="KCHANNEL"/>
</dbReference>
<evidence type="ECO:0000256" key="7">
    <source>
        <dbReference type="ARBA" id="ARBA00023303"/>
    </source>
</evidence>
<reference evidence="10" key="1">
    <citation type="journal article" date="2014" name="Int. J. Syst. Evol. Microbiol.">
        <title>Complete genome of a new Firmicutes species belonging to the dominant human colonic microbiota ('Ruminococcus bicirculans') reveals two chromosomes and a selective capacity to utilize plant glucans.</title>
        <authorList>
            <consortium name="NISC Comparative Sequencing Program"/>
            <person name="Wegmann U."/>
            <person name="Louis P."/>
            <person name="Goesmann A."/>
            <person name="Henrissat B."/>
            <person name="Duncan S.H."/>
            <person name="Flint H.J."/>
        </authorList>
    </citation>
    <scope>NUCLEOTIDE SEQUENCE</scope>
    <source>
        <strain evidence="10">JCM 17590</strain>
    </source>
</reference>
<feature type="transmembrane region" description="Helical" evidence="8">
    <location>
        <begin position="51"/>
        <end position="71"/>
    </location>
</feature>
<dbReference type="SUPFAM" id="SSF81324">
    <property type="entry name" value="Voltage-gated potassium channels"/>
    <property type="match status" value="1"/>
</dbReference>
<keyword evidence="4 8" id="KW-1133">Transmembrane helix</keyword>
<keyword evidence="11" id="KW-1185">Reference proteome</keyword>
<dbReference type="InterPro" id="IPR028325">
    <property type="entry name" value="VG_K_chnl"/>
</dbReference>
<dbReference type="PANTHER" id="PTHR11537">
    <property type="entry name" value="VOLTAGE-GATED POTASSIUM CHANNEL"/>
    <property type="match status" value="1"/>
</dbReference>
<evidence type="ECO:0000256" key="8">
    <source>
        <dbReference type="SAM" id="Phobius"/>
    </source>
</evidence>
<evidence type="ECO:0000256" key="4">
    <source>
        <dbReference type="ARBA" id="ARBA00022989"/>
    </source>
</evidence>
<dbReference type="GO" id="GO:0034220">
    <property type="term" value="P:monoatomic ion transmembrane transport"/>
    <property type="evidence" value="ECO:0007669"/>
    <property type="project" value="UniProtKB-KW"/>
</dbReference>
<evidence type="ECO:0000256" key="2">
    <source>
        <dbReference type="ARBA" id="ARBA00022448"/>
    </source>
</evidence>
<keyword evidence="5" id="KW-0406">Ion transport</keyword>
<dbReference type="Gene3D" id="1.20.120.350">
    <property type="entry name" value="Voltage-gated potassium channels. Chain C"/>
    <property type="match status" value="1"/>
</dbReference>
<gene>
    <name evidence="10" type="ORF">GCM10022286_01050</name>
</gene>
<evidence type="ECO:0000256" key="3">
    <source>
        <dbReference type="ARBA" id="ARBA00022692"/>
    </source>
</evidence>
<evidence type="ECO:0000313" key="10">
    <source>
        <dbReference type="EMBL" id="GAA4154005.1"/>
    </source>
</evidence>
<evidence type="ECO:0000313" key="11">
    <source>
        <dbReference type="Proteomes" id="UP001415169"/>
    </source>
</evidence>
<dbReference type="EMBL" id="BAABBV010000001">
    <property type="protein sequence ID" value="GAA4154005.1"/>
    <property type="molecule type" value="Genomic_DNA"/>
</dbReference>
<comment type="caution">
    <text evidence="10">The sequence shown here is derived from an EMBL/GenBank/DDBJ whole genome shotgun (WGS) entry which is preliminary data.</text>
</comment>
<dbReference type="RefSeq" id="WP_344789785.1">
    <property type="nucleotide sequence ID" value="NZ_BAABBV010000001.1"/>
</dbReference>
<keyword evidence="3 8" id="KW-0812">Transmembrane</keyword>
<keyword evidence="2" id="KW-0813">Transport</keyword>
<keyword evidence="7 10" id="KW-0407">Ion channel</keyword>
<dbReference type="InterPro" id="IPR013099">
    <property type="entry name" value="K_chnl_dom"/>
</dbReference>
<evidence type="ECO:0000256" key="1">
    <source>
        <dbReference type="ARBA" id="ARBA00004141"/>
    </source>
</evidence>
<dbReference type="Pfam" id="PF07885">
    <property type="entry name" value="Ion_trans_2"/>
    <property type="match status" value="1"/>
</dbReference>
<feature type="transmembrane region" description="Helical" evidence="8">
    <location>
        <begin position="148"/>
        <end position="169"/>
    </location>
</feature>
<dbReference type="Proteomes" id="UP001415169">
    <property type="component" value="Unassembled WGS sequence"/>
</dbReference>
<evidence type="ECO:0000259" key="9">
    <source>
        <dbReference type="Pfam" id="PF07885"/>
    </source>
</evidence>
<keyword evidence="6 8" id="KW-0472">Membrane</keyword>
<comment type="subcellular location">
    <subcellularLocation>
        <location evidence="1">Membrane</location>
        <topology evidence="1">Multi-pass membrane protein</topology>
    </subcellularLocation>
</comment>
<evidence type="ECO:0000256" key="6">
    <source>
        <dbReference type="ARBA" id="ARBA00023136"/>
    </source>
</evidence>
<evidence type="ECO:0000256" key="5">
    <source>
        <dbReference type="ARBA" id="ARBA00023065"/>
    </source>
</evidence>
<accession>A0ABP7ZD42</accession>